<dbReference type="RefSeq" id="WP_077024028.1">
    <property type="nucleotide sequence ID" value="NZ_CP017641.1"/>
</dbReference>
<evidence type="ECO:0000313" key="2">
    <source>
        <dbReference type="EMBL" id="APZ92400.1"/>
    </source>
</evidence>
<dbReference type="Pfam" id="PF00300">
    <property type="entry name" value="His_Phos_1"/>
    <property type="match status" value="1"/>
</dbReference>
<dbReference type="OrthoDB" id="9781415at2"/>
<dbReference type="PANTHER" id="PTHR47623">
    <property type="entry name" value="OS09G0287300 PROTEIN"/>
    <property type="match status" value="1"/>
</dbReference>
<accession>A0A1P8WED3</accession>
<evidence type="ECO:0000313" key="3">
    <source>
        <dbReference type="Proteomes" id="UP000187735"/>
    </source>
</evidence>
<dbReference type="InterPro" id="IPR029033">
    <property type="entry name" value="His_PPase_superfam"/>
</dbReference>
<dbReference type="STRING" id="1891926.Fuma_02011"/>
<dbReference type="KEGG" id="fmr:Fuma_02011"/>
<gene>
    <name evidence="2" type="ORF">Fuma_02011</name>
</gene>
<dbReference type="InterPro" id="IPR013078">
    <property type="entry name" value="His_Pase_superF_clade-1"/>
</dbReference>
<dbReference type="CDD" id="cd07067">
    <property type="entry name" value="HP_PGM_like"/>
    <property type="match status" value="1"/>
</dbReference>
<dbReference type="SMART" id="SM00855">
    <property type="entry name" value="PGAM"/>
    <property type="match status" value="1"/>
</dbReference>
<dbReference type="PANTHER" id="PTHR47623:SF1">
    <property type="entry name" value="OS09G0287300 PROTEIN"/>
    <property type="match status" value="1"/>
</dbReference>
<organism evidence="2 3">
    <name type="scientific">Fuerstiella marisgermanici</name>
    <dbReference type="NCBI Taxonomy" id="1891926"/>
    <lineage>
        <taxon>Bacteria</taxon>
        <taxon>Pseudomonadati</taxon>
        <taxon>Planctomycetota</taxon>
        <taxon>Planctomycetia</taxon>
        <taxon>Planctomycetales</taxon>
        <taxon>Planctomycetaceae</taxon>
        <taxon>Fuerstiella</taxon>
    </lineage>
</organism>
<protein>
    <submittedName>
        <fullName evidence="2">Phosphohistidine phosphatase</fullName>
    </submittedName>
</protein>
<feature type="binding site" evidence="1">
    <location>
        <position position="60"/>
    </location>
    <ligand>
        <name>substrate</name>
    </ligand>
</feature>
<dbReference type="Proteomes" id="UP000187735">
    <property type="component" value="Chromosome"/>
</dbReference>
<sequence length="163" mass="18154">MTARILLLVRHAKSSWKHPELDDIDRPLNKRGRRDAPEMGRRLSHRKLIPDLVLCSPAVRTKATAEAIAAEVGYSADQIVINDDLYAASEQEVLDAVASTDDRVRTLMVVTHNPVITDLANRFSPTPIDNVPTCGVLTVTLESWTRPELGVLADFDYPKREPC</sequence>
<dbReference type="AlphaFoldDB" id="A0A1P8WED3"/>
<reference evidence="2 3" key="1">
    <citation type="journal article" date="2016" name="Front. Microbiol.">
        <title>Fuerstia marisgermanicae gen. nov., sp. nov., an Unusual Member of the Phylum Planctomycetes from the German Wadden Sea.</title>
        <authorList>
            <person name="Kohn T."/>
            <person name="Heuer A."/>
            <person name="Jogler M."/>
            <person name="Vollmers J."/>
            <person name="Boedeker C."/>
            <person name="Bunk B."/>
            <person name="Rast P."/>
            <person name="Borchert D."/>
            <person name="Glockner I."/>
            <person name="Freese H.M."/>
            <person name="Klenk H.P."/>
            <person name="Overmann J."/>
            <person name="Kaster A.K."/>
            <person name="Rohde M."/>
            <person name="Wiegand S."/>
            <person name="Jogler C."/>
        </authorList>
    </citation>
    <scope>NUCLEOTIDE SEQUENCE [LARGE SCALE GENOMIC DNA]</scope>
    <source>
        <strain evidence="2 3">NH11</strain>
    </source>
</reference>
<evidence type="ECO:0000256" key="1">
    <source>
        <dbReference type="PIRSR" id="PIRSR613078-2"/>
    </source>
</evidence>
<name>A0A1P8WED3_9PLAN</name>
<keyword evidence="3" id="KW-1185">Reference proteome</keyword>
<proteinExistence type="predicted"/>
<dbReference type="EMBL" id="CP017641">
    <property type="protein sequence ID" value="APZ92400.1"/>
    <property type="molecule type" value="Genomic_DNA"/>
</dbReference>
<dbReference type="SUPFAM" id="SSF53254">
    <property type="entry name" value="Phosphoglycerate mutase-like"/>
    <property type="match status" value="1"/>
</dbReference>
<dbReference type="Gene3D" id="3.40.50.1240">
    <property type="entry name" value="Phosphoglycerate mutase-like"/>
    <property type="match status" value="1"/>
</dbReference>